<evidence type="ECO:0000256" key="2">
    <source>
        <dbReference type="SAM" id="SignalP"/>
    </source>
</evidence>
<feature type="compositionally biased region" description="Low complexity" evidence="1">
    <location>
        <begin position="1184"/>
        <end position="1204"/>
    </location>
</feature>
<accession>A0A0D0U0L6</accession>
<feature type="domain" description="WSC" evidence="3">
    <location>
        <begin position="983"/>
        <end position="1076"/>
    </location>
</feature>
<feature type="domain" description="WSC" evidence="3">
    <location>
        <begin position="774"/>
        <end position="866"/>
    </location>
</feature>
<sequence>MLKCLLYIVVVLVSSLLSRAQDDAWHLDYTYTLVNEELDPIISPNQQSSHMHKIIGGSRMAAYYNFDDYSAANCSSLRIQADKSNYWMPPDNFNFNRDCPYGMKTELFFPPCWDGYNLYKADGSHMAYPSQDVRDGMCPWTHPIRLPAIQLEYTWRTSYYNPGTVLNGRLAWANGDTTGYGIHGDFVNGWDLSVLDAALKDPSCVGINMSMGVLTETFGNTDLVPIDRLPGCNPLWSEGDKPTCDPPIPGLDASGFTGTDGPYVAAVEDQKSFVWPTAPGWTNIACLHDVSSLSGGTSYADQLITVESCTSSCLKSGYNFAATGQVGTYWTCVCGTSISSDAYVEPGMCTTACPGNPNEACGGSYRFNIWYAPNGTTGNLGTSRNDGSEYLGCYNDPTTVSNGLLGQATYNFQSSSMTTEVCIEACAQAGTKWAATLSARNCYCGNEFYYGTGTFMPDSYCTVACTGNSSEICGDYYKSSVYNITGVQVANASDSHLAGYQGCYQDTSGHLALTNNSWTSTSLTPLTCINGCSELGYSYAGCGGTQAMDLYTMAAATDTPATIKASHPPGYLGCFKDAGSNMAFTNYYTYHISSMTVETCKAACVELGYLYAGLAGVYSASYCGCGDAWTGATQKYPSSACQYYACKGNSSEWCGGATQLAMYNASDVAVTYDKPSGWLSCWTDSSTSRSLTGYFYSANPMSAHACRTACNQQGYTYAATEAGSQCLCGNTLGGEKAPTSSCKTACSGNTNETCGGSNYMDLYNATGAAADNGIAGYVGCFTDDSSLSTASYVSDYLDVDICNRWCYARGAAYAGVRVSSGSNMQCKCGPSSPSLVTTLSACATPCTANSGQPCGSTTAIGVYQLSQTSVTSGEFPISSNSSGYVGCYHEGSARMLPSYSFSMSTMSNSLCISNCKALGYALAGTEYAQQCWCANTLDATSGGYKVQESDCSTTCSGGVGICGAGSTLSVWSTVNASSDSVAIEGYKGCYSVGSFLSSSPLTYSGDYMTTELCRRTCRSAGYAVAGLTNANTCACGDSANYGAQAAPATCNAPCKGNTTETCGATYSKALTIFDTIGAGAQVPSGFAANYVGCISDGSPRKLSAYSFKNGGMTNDMAYKICSAAGYPSYGTENGNEGYCGSSRLSVALLPDSYCSTACAATTQCGGGGRLSYFYVDTTLVSGNSTSSTTTASSTSAVANSTSSSPVKTTAQATSSAFINSTTTLSAHATSNTATATASSSSASADISSTDSLTSTASISNVTSAMASQTDANNTSPETMVSVSSTSAGSNGEGSITSSTTSSLSSPFTVTAPTTSTPTSSEASSSSFYSANSSTASASTSVITSVVTVYISTTSALSDTLSSSTSTSAAAVQTSSVNLGCYSGSSSSFSSAKMTSHGDLTASMCQIWCNANYYSYAGLTNGTTCGCSNELSGLTSTSDDTCGSVCSGDASQACGGDGSVYSVYTAVAASQQRKRFEVEQPAARGQTDNGKKVVFHGRRVSRRTTG</sequence>
<feature type="domain" description="WSC" evidence="3">
    <location>
        <begin position="568"/>
        <end position="666"/>
    </location>
</feature>
<keyword evidence="2" id="KW-0732">Signal</keyword>
<feature type="domain" description="WSC" evidence="3">
    <location>
        <begin position="675"/>
        <end position="766"/>
    </location>
</feature>
<feature type="domain" description="WSC" evidence="3">
    <location>
        <begin position="387"/>
        <end position="485"/>
    </location>
</feature>
<keyword evidence="5" id="KW-1185">Reference proteome</keyword>
<gene>
    <name evidence="4" type="ORF">I313_01908</name>
</gene>
<proteinExistence type="predicted"/>
<feature type="domain" description="WSC" evidence="3">
    <location>
        <begin position="881"/>
        <end position="974"/>
    </location>
</feature>
<dbReference type="PROSITE" id="PS51212">
    <property type="entry name" value="WSC"/>
    <property type="match status" value="9"/>
</dbReference>
<feature type="chain" id="PRO_5002238450" evidence="2">
    <location>
        <begin position="21"/>
        <end position="1505"/>
    </location>
</feature>
<feature type="region of interest" description="Disordered" evidence="1">
    <location>
        <begin position="1184"/>
        <end position="1206"/>
    </location>
</feature>
<organism evidence="4 5">
    <name type="scientific">Cryptococcus deuterogattii Ram5</name>
    <dbReference type="NCBI Taxonomy" id="1296110"/>
    <lineage>
        <taxon>Eukaryota</taxon>
        <taxon>Fungi</taxon>
        <taxon>Dikarya</taxon>
        <taxon>Basidiomycota</taxon>
        <taxon>Agaricomycotina</taxon>
        <taxon>Tremellomycetes</taxon>
        <taxon>Tremellales</taxon>
        <taxon>Cryptococcaceae</taxon>
        <taxon>Cryptococcus</taxon>
        <taxon>Cryptococcus gattii species complex</taxon>
    </lineage>
</organism>
<dbReference type="EMBL" id="KN847899">
    <property type="protein sequence ID" value="KIR41748.1"/>
    <property type="molecule type" value="Genomic_DNA"/>
</dbReference>
<evidence type="ECO:0000313" key="4">
    <source>
        <dbReference type="EMBL" id="KIR41748.1"/>
    </source>
</evidence>
<dbReference type="SMART" id="SM00321">
    <property type="entry name" value="WSC"/>
    <property type="match status" value="9"/>
</dbReference>
<dbReference type="InterPro" id="IPR018535">
    <property type="entry name" value="DUF1996"/>
</dbReference>
<dbReference type="Pfam" id="PF01822">
    <property type="entry name" value="WSC"/>
    <property type="match status" value="9"/>
</dbReference>
<feature type="domain" description="WSC" evidence="3">
    <location>
        <begin position="1374"/>
        <end position="1465"/>
    </location>
</feature>
<feature type="signal peptide" evidence="2">
    <location>
        <begin position="1"/>
        <end position="20"/>
    </location>
</feature>
<dbReference type="HOGENOM" id="CLU_004209_0_0_1"/>
<feature type="compositionally biased region" description="Polar residues" evidence="1">
    <location>
        <begin position="1266"/>
        <end position="1287"/>
    </location>
</feature>
<dbReference type="OrthoDB" id="5985073at2759"/>
<evidence type="ECO:0000256" key="1">
    <source>
        <dbReference type="SAM" id="MobiDB-lite"/>
    </source>
</evidence>
<dbReference type="PANTHER" id="PTHR43662:SF3">
    <property type="entry name" value="DOMAIN PROTEIN, PUTATIVE (AFU_ORTHOLOGUE AFUA_6G11970)-RELATED"/>
    <property type="match status" value="1"/>
</dbReference>
<protein>
    <submittedName>
        <fullName evidence="4">Unplaced genomic scaffold supercont1.4, whole genome shotgun sequence</fullName>
    </submittedName>
</protein>
<dbReference type="PANTHER" id="PTHR43662">
    <property type="match status" value="1"/>
</dbReference>
<feature type="region of interest" description="Disordered" evidence="1">
    <location>
        <begin position="1266"/>
        <end position="1324"/>
    </location>
</feature>
<dbReference type="Pfam" id="PF09362">
    <property type="entry name" value="DUF1996"/>
    <property type="match status" value="2"/>
</dbReference>
<feature type="compositionally biased region" description="Low complexity" evidence="1">
    <location>
        <begin position="1288"/>
        <end position="1324"/>
    </location>
</feature>
<name>A0A0D0U0L6_9TREE</name>
<feature type="domain" description="WSC" evidence="3">
    <location>
        <begin position="1087"/>
        <end position="1176"/>
    </location>
</feature>
<dbReference type="Proteomes" id="UP000053392">
    <property type="component" value="Unassembled WGS sequence"/>
</dbReference>
<evidence type="ECO:0000259" key="3">
    <source>
        <dbReference type="PROSITE" id="PS51212"/>
    </source>
</evidence>
<evidence type="ECO:0000313" key="5">
    <source>
        <dbReference type="Proteomes" id="UP000053392"/>
    </source>
</evidence>
<dbReference type="InterPro" id="IPR002889">
    <property type="entry name" value="WSC_carb-bd"/>
</dbReference>
<reference evidence="4 5" key="1">
    <citation type="submission" date="2015-01" db="EMBL/GenBank/DDBJ databases">
        <title>The Genome Sequence of Cryptococcus gattii Ram5.</title>
        <authorList>
            <consortium name="The Broad Institute Genomics Platform"/>
            <person name="Cuomo C."/>
            <person name="Litvintseva A."/>
            <person name="Chen Y."/>
            <person name="Heitman J."/>
            <person name="Sun S."/>
            <person name="Springer D."/>
            <person name="Dromer F."/>
            <person name="Young S."/>
            <person name="Zeng Q."/>
            <person name="Gargeya S."/>
            <person name="Abouelleil A."/>
            <person name="Alvarado L."/>
            <person name="Chapman S.B."/>
            <person name="Gainer-Dewar J."/>
            <person name="Goldberg J."/>
            <person name="Griggs A."/>
            <person name="Gujja S."/>
            <person name="Hansen M."/>
            <person name="Howarth C."/>
            <person name="Imamovic A."/>
            <person name="Larimer J."/>
            <person name="Murphy C."/>
            <person name="Naylor J."/>
            <person name="Pearson M."/>
            <person name="Priest M."/>
            <person name="Roberts A."/>
            <person name="Saif S."/>
            <person name="Shea T."/>
            <person name="Sykes S."/>
            <person name="Wortman J."/>
            <person name="Nusbaum C."/>
            <person name="Birren B."/>
        </authorList>
    </citation>
    <scope>NUCLEOTIDE SEQUENCE [LARGE SCALE GENOMIC DNA]</scope>
    <source>
        <strain evidence="4 5">Ram5</strain>
    </source>
</reference>
<feature type="domain" description="WSC" evidence="3">
    <location>
        <begin position="280"/>
        <end position="373"/>
    </location>
</feature>